<dbReference type="InterPro" id="IPR036465">
    <property type="entry name" value="vWFA_dom_sf"/>
</dbReference>
<dbReference type="SUPFAM" id="SSF53300">
    <property type="entry name" value="vWA-like"/>
    <property type="match status" value="1"/>
</dbReference>
<sequence>MTTLKNKRASFSSSSGAVLAVPYSLTQGETKNFDLTSSSQDATTITIDDPAYLKNQLKSAEWLQRYGLKAQKLTFDQILQQIGYKRLESYVPSIGKTVGAKYTGNQYHEIQHDNGDHYILTCRPEKLREFKTHVQRLLLLLRKRLAFITNGSRRVFGILGEPSICFVCDCKTTDHRKFNQFQSTLASLLREQVSKIKRFNIIWVSNDKEQFKEQPIDVTQTTIDQAIDWISERKCPRNKISISATCEAMLKAFTSSAHSIYLISEGDSSDSAREILRDNIVKTRLSSNVPIPVHVVSLFCNNSDTEAFLRSLAQSADGSFTSYKIHGEKTDLKPSSNLTDPTGIRFQDNTIKFGTNAAMSKPEQSTDLTLMYKEINQCHNIIERLDKILAFVQNENTASKTDTTKSLDIYNASNNKTNSNINNNPQRSIVIPSAALFNQDETEMSSVDWLKIYGIDAQKLDVISVLQPVAFRHCDGVVTVLKQPEDGNGKFDKTPANPKQTLVNAKYCDQFAHMAWSDGTIRHVFVTTDMHRDYERRIRALLEKIKARLSWLKKGSRDLFGTIVEKNIYILIDSSISMRNHLDFVKEKLRLLIQDQLFSKERINVVAFNTITNPWCERLVKVTDSKVTSQLPQWIDELYAEGSTNTLAALRFALADPVTEAIYLLTDGRPDQSERHILSQVQYRQKVPIHTIAFNCQDHVANQFLIDLSKQTGGRFHAFNYGLDNEGTPEIPESEDVTHLKQELARGEKDLQRTSGLRDECSGRAWSLNSIEAKYKNARINELAASLPNRSHSALDTTSRPNNHSNMSQRLERRKCSSVLSSRKQRTKSAKVITTQTNRIYINSNQWLLPETEEYLRRNDRQETHTTIIEYEEEQQVTPISLTKKIPTPFDEVKSYLKKNSLVTKGLTIFDVLYPTTITIKEPTHIQIIDRYVLSKVWDDILPLAYGSYASKLRLVNHYAVNLEKYEMDLKELISEYYQFIARFIWKNLNDEDKKQVMPTIYWMSISQEGQDSLAREITKDEYINQNSLEIFAWKKLSIDEQNTLLQKTPVYNETTQIVLKNVLKNAKAELVLKGVSHMDVEIKRAVKFLQISTDLRHHQKLAVNESKSTVTHTTIIKRKKSINININQRVLARYGPDGYFYIGTLQKSENGQLIVFFDMDVEGEAVIYIRLPTSLSSNQSNLFLNDCVLVRQMRETEEYWAPGLVMGLPVSFTLPSPLYMVQVYDPFSKQIYVHRKDMIRITVPLFQNSTRYLQNLYQNSGRNDIFINFQGPNQLPSTPAPGLSEADIKSILDKILKSLIEKIEHRNKVHHKRYHELKITIEDHTRVIRIIQEQLSKPPVRPYPPYPADVPTSPITPPSSRSTTGTDTSSEGTPTSRTPTPPSTPRLKPGTKVYAVWSNDDGLVYKSTIVEPKKSDYYVIERTDLRGILSIIPRSDIFLKSNHCRLKDVDIKSFALIQYPDDCRNCFCPAVILHHDKATTKVRFYDCIPDKDIDNHQDIIPIKKEQFEQYVASRIEKEKSLENQPTVGLNPCTNTFMLGTIKKRVGNGHEYLIDWWNGCKNEQKDEFLFPGVFTQPDNHQVNNIVLAFDENDSLYKPAKIHSISNDRKTLQVKFIHLSSRQANVPATAAFVISEAYYHKIIEQKHTQH</sequence>
<evidence type="ECO:0000259" key="2">
    <source>
        <dbReference type="PROSITE" id="PS50234"/>
    </source>
</evidence>
<feature type="compositionally biased region" description="Low complexity" evidence="1">
    <location>
        <begin position="1350"/>
        <end position="1379"/>
    </location>
</feature>
<feature type="region of interest" description="Disordered" evidence="1">
    <location>
        <begin position="791"/>
        <end position="820"/>
    </location>
</feature>
<gene>
    <name evidence="3" type="ORF">KXQ929_LOCUS20165</name>
</gene>
<feature type="domain" description="VWFA" evidence="2">
    <location>
        <begin position="567"/>
        <end position="744"/>
    </location>
</feature>
<dbReference type="Pfam" id="PF13768">
    <property type="entry name" value="VWA_3"/>
    <property type="match status" value="2"/>
</dbReference>
<evidence type="ECO:0000256" key="1">
    <source>
        <dbReference type="SAM" id="MobiDB-lite"/>
    </source>
</evidence>
<dbReference type="PANTHER" id="PTHR46785:SF1">
    <property type="entry name" value="VON WILLEBRAND FACTOR A DOMAIN-CONTAINING PROTEIN 3B"/>
    <property type="match status" value="1"/>
</dbReference>
<evidence type="ECO:0000313" key="3">
    <source>
        <dbReference type="EMBL" id="CAF3852209.1"/>
    </source>
</evidence>
<protein>
    <recommendedName>
        <fullName evidence="2">VWFA domain-containing protein</fullName>
    </recommendedName>
</protein>
<dbReference type="PROSITE" id="PS50234">
    <property type="entry name" value="VWFA"/>
    <property type="match status" value="1"/>
</dbReference>
<organism evidence="3 4">
    <name type="scientific">Adineta steineri</name>
    <dbReference type="NCBI Taxonomy" id="433720"/>
    <lineage>
        <taxon>Eukaryota</taxon>
        <taxon>Metazoa</taxon>
        <taxon>Spiralia</taxon>
        <taxon>Gnathifera</taxon>
        <taxon>Rotifera</taxon>
        <taxon>Eurotatoria</taxon>
        <taxon>Bdelloidea</taxon>
        <taxon>Adinetida</taxon>
        <taxon>Adinetidae</taxon>
        <taxon>Adineta</taxon>
    </lineage>
</organism>
<dbReference type="Proteomes" id="UP000663868">
    <property type="component" value="Unassembled WGS sequence"/>
</dbReference>
<evidence type="ECO:0000313" key="4">
    <source>
        <dbReference type="Proteomes" id="UP000663868"/>
    </source>
</evidence>
<feature type="compositionally biased region" description="Pro residues" evidence="1">
    <location>
        <begin position="1340"/>
        <end position="1349"/>
    </location>
</feature>
<feature type="compositionally biased region" description="Polar residues" evidence="1">
    <location>
        <begin position="791"/>
        <end position="809"/>
    </location>
</feature>
<dbReference type="CDD" id="cd00198">
    <property type="entry name" value="vWFA"/>
    <property type="match status" value="1"/>
</dbReference>
<dbReference type="InterPro" id="IPR032770">
    <property type="entry name" value="DUF4537"/>
</dbReference>
<name>A0A819EN59_9BILA</name>
<dbReference type="EMBL" id="CAJOBB010001403">
    <property type="protein sequence ID" value="CAF3852209.1"/>
    <property type="molecule type" value="Genomic_DNA"/>
</dbReference>
<dbReference type="InterPro" id="IPR002035">
    <property type="entry name" value="VWF_A"/>
</dbReference>
<proteinExistence type="predicted"/>
<accession>A0A819EN59</accession>
<feature type="region of interest" description="Disordered" evidence="1">
    <location>
        <begin position="1339"/>
        <end position="1391"/>
    </location>
</feature>
<dbReference type="SMART" id="SM00327">
    <property type="entry name" value="VWA"/>
    <property type="match status" value="1"/>
</dbReference>
<reference evidence="3" key="1">
    <citation type="submission" date="2021-02" db="EMBL/GenBank/DDBJ databases">
        <authorList>
            <person name="Nowell W R."/>
        </authorList>
    </citation>
    <scope>NUCLEOTIDE SEQUENCE</scope>
</reference>
<dbReference type="CDD" id="cd04508">
    <property type="entry name" value="Tudor_SF"/>
    <property type="match status" value="1"/>
</dbReference>
<dbReference type="Gene3D" id="2.30.30.140">
    <property type="match status" value="1"/>
</dbReference>
<dbReference type="Pfam" id="PF15057">
    <property type="entry name" value="DUF4537"/>
    <property type="match status" value="2"/>
</dbReference>
<dbReference type="PANTHER" id="PTHR46785">
    <property type="entry name" value="VON WILLEBRAND FACTOR A DOMAIN-CONTAINING PROTEIN 3B"/>
    <property type="match status" value="1"/>
</dbReference>
<comment type="caution">
    <text evidence="3">The sequence shown here is derived from an EMBL/GenBank/DDBJ whole genome shotgun (WGS) entry which is preliminary data.</text>
</comment>
<dbReference type="Gene3D" id="3.40.50.410">
    <property type="entry name" value="von Willebrand factor, type A domain"/>
    <property type="match status" value="1"/>
</dbReference>